<feature type="compositionally biased region" description="Polar residues" evidence="3">
    <location>
        <begin position="394"/>
        <end position="428"/>
    </location>
</feature>
<feature type="compositionally biased region" description="Basic and acidic residues" evidence="3">
    <location>
        <begin position="2909"/>
        <end position="2921"/>
    </location>
</feature>
<feature type="compositionally biased region" description="Basic residues" evidence="3">
    <location>
        <begin position="1570"/>
        <end position="1579"/>
    </location>
</feature>
<feature type="compositionally biased region" description="Low complexity" evidence="3">
    <location>
        <begin position="1688"/>
        <end position="1701"/>
    </location>
</feature>
<feature type="region of interest" description="Disordered" evidence="3">
    <location>
        <begin position="679"/>
        <end position="1107"/>
    </location>
</feature>
<feature type="compositionally biased region" description="Basic and acidic residues" evidence="3">
    <location>
        <begin position="282"/>
        <end position="294"/>
    </location>
</feature>
<dbReference type="PANTHER" id="PTHR23160">
    <property type="entry name" value="SYNAPTONEMAL COMPLEX PROTEIN-RELATED"/>
    <property type="match status" value="1"/>
</dbReference>
<feature type="region of interest" description="Disordered" evidence="3">
    <location>
        <begin position="1956"/>
        <end position="1996"/>
    </location>
</feature>
<feature type="region of interest" description="Disordered" evidence="3">
    <location>
        <begin position="2026"/>
        <end position="2057"/>
    </location>
</feature>
<evidence type="ECO:0000256" key="2">
    <source>
        <dbReference type="SAM" id="Coils"/>
    </source>
</evidence>
<feature type="compositionally biased region" description="Low complexity" evidence="3">
    <location>
        <begin position="249"/>
        <end position="276"/>
    </location>
</feature>
<dbReference type="PANTHER" id="PTHR23160:SF19">
    <property type="entry name" value="MYOSIN HEAVY CHAIN-RELATED PROTEIN"/>
    <property type="match status" value="1"/>
</dbReference>
<feature type="coiled-coil region" evidence="2">
    <location>
        <begin position="2495"/>
        <end position="2602"/>
    </location>
</feature>
<evidence type="ECO:0000256" key="1">
    <source>
        <dbReference type="ARBA" id="ARBA00023054"/>
    </source>
</evidence>
<feature type="compositionally biased region" description="Basic and acidic residues" evidence="3">
    <location>
        <begin position="1609"/>
        <end position="1621"/>
    </location>
</feature>
<feature type="compositionally biased region" description="Basic and acidic residues" evidence="3">
    <location>
        <begin position="1391"/>
        <end position="1400"/>
    </location>
</feature>
<protein>
    <submittedName>
        <fullName evidence="4">Uncharacterized protein</fullName>
    </submittedName>
</protein>
<feature type="compositionally biased region" description="Basic and acidic residues" evidence="3">
    <location>
        <begin position="1425"/>
        <end position="1443"/>
    </location>
</feature>
<feature type="compositionally biased region" description="Low complexity" evidence="3">
    <location>
        <begin position="1032"/>
        <end position="1049"/>
    </location>
</feature>
<feature type="compositionally biased region" description="Low complexity" evidence="3">
    <location>
        <begin position="91"/>
        <end position="106"/>
    </location>
</feature>
<feature type="compositionally biased region" description="Basic and acidic residues" evidence="3">
    <location>
        <begin position="365"/>
        <end position="393"/>
    </location>
</feature>
<organism evidence="4 5">
    <name type="scientific">Triparma laevis f. longispina</name>
    <dbReference type="NCBI Taxonomy" id="1714387"/>
    <lineage>
        <taxon>Eukaryota</taxon>
        <taxon>Sar</taxon>
        <taxon>Stramenopiles</taxon>
        <taxon>Ochrophyta</taxon>
        <taxon>Bolidophyceae</taxon>
        <taxon>Parmales</taxon>
        <taxon>Triparmaceae</taxon>
        <taxon>Triparma</taxon>
    </lineage>
</organism>
<feature type="compositionally biased region" description="Basic and acidic residues" evidence="3">
    <location>
        <begin position="498"/>
        <end position="510"/>
    </location>
</feature>
<dbReference type="CDD" id="cd06503">
    <property type="entry name" value="ATP-synt_Fo_b"/>
    <property type="match status" value="1"/>
</dbReference>
<feature type="coiled-coil region" evidence="2">
    <location>
        <begin position="1160"/>
        <end position="1187"/>
    </location>
</feature>
<evidence type="ECO:0000313" key="4">
    <source>
        <dbReference type="EMBL" id="GMI10753.1"/>
    </source>
</evidence>
<sequence length="3165" mass="359039">MDLPNYQNVALKNLPASFEAPSNPNPLPNEFVSARDRRLADREAKRRDRKQQHTANKTEEYLKSLQEPPKQPTSAATDVPGFGALSRAATNPSQNPVPNNNNRMNNALARASEMKSRRDQAYEEKKRAFAQKKQQGNNNYQEPNSQNVPPPQQQMQQQMQQRMQPSRNNDPETNNNNNNNSSSPWANAKQQARDNNRVAPSRLAPKPLNVQAAPQPTASPRPNVNQEAIARAEQAGFEEQMRQARLKAQEQQMMQQQQMRRQQQQPPAIAPAAPTPAVDPNDYDRRQKALKQQEYKQQLEAQMREMKTSIRHPNQQQQPNQNQPRQRERSRSPSPPPQGGPSYLQRQAKQNQMKKQSYAEQLKQQMEEDNRRKHKQEERRRSPSPPRFEDNQRNQHNQQQMTKQEYAQELRQQMAQDQQQKPNKNINRNPPAFNPEATDGFGSNQDKRKIQNQKQLYAQQLREQMSQDQQKGQPLQMRAQVQPQAPPQSQQSNASYEEQERLAKVAKQHEYAQQLGRQIHDVPKPLRRDFPLDQVNNPHHLHTQQDDGFGSNQDRKAKQAQKLEYAKQLRQQMQQNNPTHNNNPNNSNESDLRSTWGNDKWENKRVVPKLDPRSYGDQLRQQMEEQQAAKRGQSIQSIREQEPGNEYHRAPLSPKSAANQRANIQYKLQLDRDLEEKRKIQNQQQNQTSPYARPPQQQQQQRPPPSEDFQPHSVLSDIGHHDRTGAVTPRNRAGGHSVMTMHGGAPSQQKIDHDRHRRDEYRRVLEQQIQEKKDRKLRSREAREGSNSNEPLPWQRQAQPPKQQQHLEDGFEVGPMGLPVRKSPPVKRHNSNSPRRGGGSRSQSPGGGSRAQAFMDAPNPNPTHQSDISAHYDPDKKDSAHARHLFSDPLKAAQEDRDNERKAHEANYRQQIEDQIRQKEEEKRRAKEHEEDVERKEEQKLREEQEELQRRYEEEEKAKAEAAAAAMQEQLAKDAEENRRGKEMEKQRQAELDLKAELKAKREIEEMNSQLELEKAPVNNVQPHQPPPLPNSPLHSQPPSQPSTSQSHLFGGDPSEIPSSLPGFPLDEPSDTRRPAQPNVRGRPPRRPQHQQQQQQQMRQPQLHQPFQPKPLQVQVNEYDPDRLPTVRDESPNSLQELQIISSEQQQQAPPSNPLGTTLRSEFGQNLQQQIKELQEAQMQQMKIQQQLMMQQLGIQPPSVVASIPAQPPSLSPLKQSIDTLNTTATSLGPCLDTNSTMVVDWDKTPFATPSATPRPHLSEIAEYESPPSSSGSSSKNSKNSKKSKKSEKSDKSRHSKKSVSKSSSKKSLPHSPVASVDSADDSDSVDRQSKHSKKSVSKSSSKKSLPSPVASVASVDSDGDTPNHPTTPPSQPQPHHCTTSPPPSPTPSQREAERAERAERNRKKFELNLPKSSSTKSLTSPQKSESKHKFEVGDIHGLDLHGHSPSPTKSKQKNQPNRRGSVASDMKFSNHPQPESSSSEEEEHQRHHLKHDVGDIHGLDLHGHSPSPTKSKFDRKLRKSVGGMKFSNYPQPQASPPSLEERQRHHRKHDVGDIYGLDLHGYSPSPTKSKNKSKRRKSVGGMKFSNHPIPQPELPSEEETRQRHHLKHDVGDIDGLDLHGHSPSPTRGRSRQPQVRRRNSSTPKFTPHPNKAQLIENRPSSPTPSPRHHRRHDVGRIDGLDLHGHSPSRSPSRSQSPSKSPLRRRNSAKPTFTPHPIKKKKEEPKQTSPTRYQYDRKFEVGRMDGLDLHGYSSNDSAEVIIAEPSGNPKTRSLNRRNSAKPAFTSPPCKSPKPASDLQSLLFGAAEDHNDSLKHRGKYDRKFEVGRMDGLDLQGYDYDSSSSVEKIVAFHGILARQNSAKANLTSPKRNTKQYPTKSPSPTRAKYSMKYDVGRMDGLDLVGESTERPSKPSSNRPPSANPTFTSPKTSEFEIISELDDEASNKFSKKYDVGRMDALNISGYENKYSKKTKKPKPTSLKRAGSAKSSLTSPPVRVTFAEEEAPSKYSRKFNVGRVDALLDGDRETYFPTSATSSSTPPSHPRSAKATFSSPNPKNIQTQHTENQTLQTLLFGEIDTSAPPKMLKEKLDFAADRVASARSKMKESQKLVEETKNISRAQILAASLANDASLNAQVAIAKKKYMTDLKADREKSDLRITHLQAKAKLKISEITEEADRRQKEIDSWVNKLEAEKKAKQEQALKNMRKMVGLMSGKILKTTFKAWESFVQMRNESRRQKAELKEELKLASEESLRVQQLKEEEINHIKTKSSQHQTAIQGKLNEQVLQAQSEMLVLKTMADVELEAVKRAHTLDLQRAKVSRERAVNAVKEEGEQNLQRMIDEMKAVNIQQEADFQRALESREKAIKKSEEASHLAVEKAKEEAAANLKALEANAEADRKELLMQAAQDRAGNVMKRAILTKQSQKEKEILLKDAQRAQEEAEKARADADQAESDAVRKTKESELAANAKIEATTLAMQREAEVRFAEKEAESDAIMKSELKRLATEHSLELDRLAKEKDIAADAAVRKLEEEKEAIMNQQEADKEAEKASIESERAAVQAAMMMKKAMFSRAGFKEREVLKKQAEEAEKLAEEAKLLAEQTKTDADQRHLELEKASQEQVEAAKLAASLIAEEQRVELEAKLRTQEGISAKSEKERLAIISSHEQDKAMLRKQLTEKEKLTEDLRIEAEERVLQKHEELMEKMREQELSHMDFIDGLKKEKEEAALDALRIQQEEHDAALKKNVAKAEAEKAKITAEKDKVKADSMMREFLISKTTTKEKNALKRLAEQAEEAALESKRNAEKTKEEALKKAIELELLSKEKIAAAERAARLEAEEEVQRHRSELESKHQALAVEKDLAHEDALKRAAEEHKALLNQREAEASAEKARLESEKKTIRAQMMMKKAMLSRSTKKEREKAEALAKDAERIANEAREEAKLRIDEAEKRQVESEIASKEKIAAAELAARLDAEEKVERHRAELEQKMKAQEDEHASVLSQVQNDKDLAVEVANKKLEEEKAMLLENRRAEKEAEKASIESERAAVQAAMMMKKAMFSRAGFKDREALKKKAEEAEKLAEEAKLLAEQTKADAEQRQRDLERISLEKIEAAQIAANKEAEANRIEAERLKSEMSSLTVKHNRDLENATRVAHERLLEENVAYREQQEAVEN</sequence>
<feature type="region of interest" description="Disordered" evidence="3">
    <location>
        <begin position="13"/>
        <end position="562"/>
    </location>
</feature>
<feature type="compositionally biased region" description="Low complexity" evidence="3">
    <location>
        <begin position="1269"/>
        <end position="1278"/>
    </location>
</feature>
<feature type="region of interest" description="Disordered" evidence="3">
    <location>
        <begin position="1764"/>
        <end position="1799"/>
    </location>
</feature>
<feature type="compositionally biased region" description="Basic and acidic residues" evidence="3">
    <location>
        <begin position="112"/>
        <end position="127"/>
    </location>
</feature>
<feature type="compositionally biased region" description="Polar residues" evidence="3">
    <location>
        <begin position="681"/>
        <end position="690"/>
    </location>
</feature>
<feature type="compositionally biased region" description="Polar residues" evidence="3">
    <location>
        <begin position="1446"/>
        <end position="1459"/>
    </location>
</feature>
<evidence type="ECO:0000313" key="5">
    <source>
        <dbReference type="Proteomes" id="UP001165122"/>
    </source>
</evidence>
<feature type="compositionally biased region" description="Polar residues" evidence="3">
    <location>
        <begin position="1858"/>
        <end position="1881"/>
    </location>
</feature>
<feature type="compositionally biased region" description="Polar residues" evidence="3">
    <location>
        <begin position="452"/>
        <end position="473"/>
    </location>
</feature>
<feature type="compositionally biased region" description="Basic and acidic residues" evidence="3">
    <location>
        <begin position="33"/>
        <end position="46"/>
    </location>
</feature>
<feature type="compositionally biased region" description="Low complexity" evidence="3">
    <location>
        <begin position="313"/>
        <end position="324"/>
    </location>
</feature>
<feature type="compositionally biased region" description="Low complexity" evidence="3">
    <location>
        <begin position="1090"/>
        <end position="1107"/>
    </location>
</feature>
<feature type="compositionally biased region" description="Low complexity" evidence="3">
    <location>
        <begin position="1910"/>
        <end position="1921"/>
    </location>
</feature>
<feature type="compositionally biased region" description="Polar residues" evidence="3">
    <location>
        <begin position="344"/>
        <end position="364"/>
    </location>
</feature>
<feature type="region of interest" description="Disordered" evidence="3">
    <location>
        <begin position="1858"/>
        <end position="1930"/>
    </location>
</feature>
<feature type="compositionally biased region" description="Basic residues" evidence="3">
    <location>
        <begin position="1294"/>
        <end position="1309"/>
    </location>
</feature>
<dbReference type="EMBL" id="BRXW01000152">
    <property type="protein sequence ID" value="GMI10753.1"/>
    <property type="molecule type" value="Genomic_DNA"/>
</dbReference>
<feature type="compositionally biased region" description="Basic and acidic residues" evidence="3">
    <location>
        <begin position="599"/>
        <end position="614"/>
    </location>
</feature>
<feature type="compositionally biased region" description="Basic and acidic residues" evidence="3">
    <location>
        <begin position="1675"/>
        <end position="1685"/>
    </location>
</feature>
<feature type="compositionally biased region" description="Polar residues" evidence="3">
    <location>
        <begin position="132"/>
        <end position="147"/>
    </location>
</feature>
<feature type="compositionally biased region" description="Low complexity" evidence="3">
    <location>
        <begin position="1338"/>
        <end position="1357"/>
    </location>
</feature>
<keyword evidence="5" id="KW-1185">Reference proteome</keyword>
<comment type="caution">
    <text evidence="4">The sequence shown here is derived from an EMBL/GenBank/DDBJ whole genome shotgun (WGS) entry which is preliminary data.</text>
</comment>
<evidence type="ECO:0000256" key="3">
    <source>
        <dbReference type="SAM" id="MobiDB-lite"/>
    </source>
</evidence>
<feature type="compositionally biased region" description="Low complexity" evidence="3">
    <location>
        <begin position="2026"/>
        <end position="2037"/>
    </location>
</feature>
<keyword evidence="1 2" id="KW-0175">Coiled coil</keyword>
<feature type="compositionally biased region" description="Basic and acidic residues" evidence="3">
    <location>
        <begin position="870"/>
        <end position="881"/>
    </location>
</feature>
<feature type="compositionally biased region" description="Polar residues" evidence="3">
    <location>
        <begin position="212"/>
        <end position="226"/>
    </location>
</feature>
<feature type="compositionally biased region" description="Basic and acidic residues" evidence="3">
    <location>
        <begin position="893"/>
        <end position="960"/>
    </location>
</feature>
<feature type="compositionally biased region" description="Polar residues" evidence="3">
    <location>
        <begin position="2046"/>
        <end position="2057"/>
    </location>
</feature>
<feature type="region of interest" description="Disordered" evidence="3">
    <location>
        <begin position="2433"/>
        <end position="2458"/>
    </location>
</feature>
<dbReference type="Proteomes" id="UP001165122">
    <property type="component" value="Unassembled WGS sequence"/>
</dbReference>
<feature type="region of interest" description="Disordered" evidence="3">
    <location>
        <begin position="575"/>
        <end position="660"/>
    </location>
</feature>
<feature type="compositionally biased region" description="Low complexity" evidence="3">
    <location>
        <begin position="479"/>
        <end position="495"/>
    </location>
</feature>
<dbReference type="OrthoDB" id="10455701at2759"/>
<feature type="compositionally biased region" description="Low complexity" evidence="3">
    <location>
        <begin position="174"/>
        <end position="183"/>
    </location>
</feature>
<gene>
    <name evidence="4" type="ORF">TrLO_g9040</name>
</gene>
<feature type="compositionally biased region" description="Basic and acidic residues" evidence="3">
    <location>
        <begin position="971"/>
        <end position="1005"/>
    </location>
</feature>
<feature type="compositionally biased region" description="Basic and acidic residues" evidence="3">
    <location>
        <begin position="1492"/>
        <end position="1504"/>
    </location>
</feature>
<accession>A0A9W7FEJ4</accession>
<feature type="region of interest" description="Disordered" evidence="3">
    <location>
        <begin position="2900"/>
        <end position="2921"/>
    </location>
</feature>
<feature type="compositionally biased region" description="Low complexity" evidence="3">
    <location>
        <begin position="1410"/>
        <end position="1422"/>
    </location>
</feature>
<feature type="compositionally biased region" description="Low complexity" evidence="3">
    <location>
        <begin position="793"/>
        <end position="804"/>
    </location>
</feature>
<feature type="compositionally biased region" description="Basic and acidic residues" evidence="3">
    <location>
        <begin position="639"/>
        <end position="649"/>
    </location>
</feature>
<feature type="coiled-coil region" evidence="2">
    <location>
        <begin position="2229"/>
        <end position="2259"/>
    </location>
</feature>
<name>A0A9W7FEJ4_9STRA</name>
<feature type="compositionally biased region" description="Basic and acidic residues" evidence="3">
    <location>
        <begin position="518"/>
        <end position="531"/>
    </location>
</feature>
<feature type="region of interest" description="Disordered" evidence="3">
    <location>
        <begin position="1247"/>
        <end position="1739"/>
    </location>
</feature>
<feature type="compositionally biased region" description="Basic and acidic residues" evidence="3">
    <location>
        <begin position="750"/>
        <end position="784"/>
    </location>
</feature>
<reference evidence="5" key="1">
    <citation type="journal article" date="2023" name="Commun. Biol.">
        <title>Genome analysis of Parmales, the sister group of diatoms, reveals the evolutionary specialization of diatoms from phago-mixotrophs to photoautotrophs.</title>
        <authorList>
            <person name="Ban H."/>
            <person name="Sato S."/>
            <person name="Yoshikawa S."/>
            <person name="Yamada K."/>
            <person name="Nakamura Y."/>
            <person name="Ichinomiya M."/>
            <person name="Sato N."/>
            <person name="Blanc-Mathieu R."/>
            <person name="Endo H."/>
            <person name="Kuwata A."/>
            <person name="Ogata H."/>
        </authorList>
    </citation>
    <scope>NUCLEOTIDE SEQUENCE [LARGE SCALE GENOMIC DNA]</scope>
    <source>
        <strain evidence="5">NIES 3700</strain>
    </source>
</reference>
<feature type="compositionally biased region" description="Basic residues" evidence="3">
    <location>
        <begin position="1629"/>
        <end position="1640"/>
    </location>
</feature>
<feature type="compositionally biased region" description="Low complexity" evidence="3">
    <location>
        <begin position="575"/>
        <end position="588"/>
    </location>
</feature>
<proteinExistence type="predicted"/>
<feature type="non-terminal residue" evidence="4">
    <location>
        <position position="3165"/>
    </location>
</feature>
<feature type="compositionally biased region" description="Gly residues" evidence="3">
    <location>
        <begin position="836"/>
        <end position="849"/>
    </location>
</feature>
<feature type="compositionally biased region" description="Low complexity" evidence="3">
    <location>
        <begin position="153"/>
        <end position="165"/>
    </location>
</feature>